<reference evidence="2 3" key="1">
    <citation type="submission" date="2015-09" db="EMBL/GenBank/DDBJ databases">
        <title>Identification and resolution of microdiversity through metagenomic sequencing of parallel consortia.</title>
        <authorList>
            <person name="Nelson W.C."/>
            <person name="Romine M.F."/>
            <person name="Lindemann S.R."/>
        </authorList>
    </citation>
    <scope>NUCLEOTIDE SEQUENCE [LARGE SCALE GENOMIC DNA]</scope>
    <source>
        <strain evidence="2">Ana</strain>
    </source>
</reference>
<feature type="region of interest" description="Disordered" evidence="1">
    <location>
        <begin position="200"/>
        <end position="263"/>
    </location>
</feature>
<gene>
    <name evidence="2" type="ORF">HLUCCA11_10055</name>
</gene>
<evidence type="ECO:0000256" key="1">
    <source>
        <dbReference type="SAM" id="MobiDB-lite"/>
    </source>
</evidence>
<evidence type="ECO:0000313" key="3">
    <source>
        <dbReference type="Proteomes" id="UP000050465"/>
    </source>
</evidence>
<protein>
    <submittedName>
        <fullName evidence="2">F0F1-type ATP synthase, subunit b</fullName>
    </submittedName>
</protein>
<proteinExistence type="predicted"/>
<feature type="compositionally biased region" description="Polar residues" evidence="1">
    <location>
        <begin position="200"/>
        <end position="217"/>
    </location>
</feature>
<dbReference type="PATRIC" id="fig|1666911.3.peg.5335"/>
<dbReference type="CDD" id="cd06503">
    <property type="entry name" value="ATP-synt_Fo_b"/>
    <property type="match status" value="1"/>
</dbReference>
<name>A0A0P8C2K2_9CYAN</name>
<accession>A0A0P8C2K2</accession>
<comment type="caution">
    <text evidence="2">The sequence shown here is derived from an EMBL/GenBank/DDBJ whole genome shotgun (WGS) entry which is preliminary data.</text>
</comment>
<dbReference type="AlphaFoldDB" id="A0A0P8C2K2"/>
<dbReference type="STRING" id="1666911.HLUCCA11_10055"/>
<dbReference type="EMBL" id="LJZR01000011">
    <property type="protein sequence ID" value="KPQ35584.1"/>
    <property type="molecule type" value="Genomic_DNA"/>
</dbReference>
<sequence>MNTPATGDYYKDSAPERFNIQQELDRIEEIVLESPRVPLSGKTVISEDELLDQLDVVRVNLPAAVQESVQIVQQREEILLEAEQYAQEIVTAAEKQAATILNEMSIIRQAEAQAAMLRSQTEQECEALRSQTLNEIEQLQSQARQEWEETRTRTVTEAKTIQEDADTYADQVLENMERQFMEMLHVLRNGRQKIQGGQSLDIENTSSPQRINPTTGSVRPGGMTGGGGLQNNPIVSRREATSPRQPLQDRLSAPDTRNPRPRL</sequence>
<organism evidence="2 3">
    <name type="scientific">Phormidesmis priestleyi Ana</name>
    <dbReference type="NCBI Taxonomy" id="1666911"/>
    <lineage>
        <taxon>Bacteria</taxon>
        <taxon>Bacillati</taxon>
        <taxon>Cyanobacteriota</taxon>
        <taxon>Cyanophyceae</taxon>
        <taxon>Leptolyngbyales</taxon>
        <taxon>Leptolyngbyaceae</taxon>
        <taxon>Phormidesmis</taxon>
    </lineage>
</organism>
<dbReference type="Proteomes" id="UP000050465">
    <property type="component" value="Unassembled WGS sequence"/>
</dbReference>
<evidence type="ECO:0000313" key="2">
    <source>
        <dbReference type="EMBL" id="KPQ35584.1"/>
    </source>
</evidence>